<feature type="coiled-coil region" evidence="1">
    <location>
        <begin position="56"/>
        <end position="113"/>
    </location>
</feature>
<keyword evidence="1" id="KW-0175">Coiled coil</keyword>
<keyword evidence="2" id="KW-0812">Transmembrane</keyword>
<keyword evidence="4" id="KW-1185">Reference proteome</keyword>
<evidence type="ECO:0000313" key="3">
    <source>
        <dbReference type="EMBL" id="KPV52680.1"/>
    </source>
</evidence>
<comment type="caution">
    <text evidence="3">The sequence shown here is derived from an EMBL/GenBank/DDBJ whole genome shotgun (WGS) entry which is preliminary data.</text>
</comment>
<keyword evidence="2" id="KW-0472">Membrane</keyword>
<keyword evidence="2" id="KW-1133">Transmembrane helix</keyword>
<dbReference type="Proteomes" id="UP000050509">
    <property type="component" value="Unassembled WGS sequence"/>
</dbReference>
<gene>
    <name evidence="3" type="ORF">SE17_14015</name>
</gene>
<name>A0A0P9FHS5_9CHLR</name>
<evidence type="ECO:0000256" key="2">
    <source>
        <dbReference type="SAM" id="Phobius"/>
    </source>
</evidence>
<feature type="transmembrane region" description="Helical" evidence="2">
    <location>
        <begin position="6"/>
        <end position="27"/>
    </location>
</feature>
<dbReference type="AlphaFoldDB" id="A0A0P9FHS5"/>
<evidence type="ECO:0000313" key="4">
    <source>
        <dbReference type="Proteomes" id="UP000050509"/>
    </source>
</evidence>
<sequence>MEDNGYTKYFGFAVALGLAAFGITKLLQRERKPRSFREDPIGALKDHSEIVANKAQAAGEDALERLQATLEEIRDRLPEVDKKQIRRTQKDLNKRVADLNSQAQDLIKELRANSLFNR</sequence>
<evidence type="ECO:0000256" key="1">
    <source>
        <dbReference type="SAM" id="Coils"/>
    </source>
</evidence>
<proteinExistence type="predicted"/>
<dbReference type="Gene3D" id="1.20.120.20">
    <property type="entry name" value="Apolipoprotein"/>
    <property type="match status" value="1"/>
</dbReference>
<accession>A0A0P9FHS5</accession>
<reference evidence="3 4" key="1">
    <citation type="submission" date="2015-09" db="EMBL/GenBank/DDBJ databases">
        <title>Draft genome sequence of Kouleothrix aurantiaca JCM 19913.</title>
        <authorList>
            <person name="Hemp J."/>
        </authorList>
    </citation>
    <scope>NUCLEOTIDE SEQUENCE [LARGE SCALE GENOMIC DNA]</scope>
    <source>
        <strain evidence="3 4">COM-B</strain>
    </source>
</reference>
<protein>
    <submittedName>
        <fullName evidence="3">Uncharacterized protein</fullName>
    </submittedName>
</protein>
<organism evidence="3 4">
    <name type="scientific">Kouleothrix aurantiaca</name>
    <dbReference type="NCBI Taxonomy" id="186479"/>
    <lineage>
        <taxon>Bacteria</taxon>
        <taxon>Bacillati</taxon>
        <taxon>Chloroflexota</taxon>
        <taxon>Chloroflexia</taxon>
        <taxon>Chloroflexales</taxon>
        <taxon>Roseiflexineae</taxon>
        <taxon>Roseiflexaceae</taxon>
        <taxon>Kouleothrix</taxon>
    </lineage>
</organism>
<dbReference type="EMBL" id="LJCR01000463">
    <property type="protein sequence ID" value="KPV52680.1"/>
    <property type="molecule type" value="Genomic_DNA"/>
</dbReference>